<evidence type="ECO:0000256" key="1">
    <source>
        <dbReference type="ARBA" id="ARBA00022737"/>
    </source>
</evidence>
<feature type="repeat" description="ANK" evidence="3">
    <location>
        <begin position="1634"/>
        <end position="1662"/>
    </location>
</feature>
<feature type="repeat" description="ANK" evidence="3">
    <location>
        <begin position="1112"/>
        <end position="1144"/>
    </location>
</feature>
<dbReference type="PANTHER" id="PTHR24178">
    <property type="entry name" value="MOLTING PROTEIN MLT-4"/>
    <property type="match status" value="1"/>
</dbReference>
<feature type="repeat" description="ANK" evidence="3">
    <location>
        <begin position="894"/>
        <end position="926"/>
    </location>
</feature>
<evidence type="ECO:0000256" key="4">
    <source>
        <dbReference type="SAM" id="MobiDB-lite"/>
    </source>
</evidence>
<dbReference type="Pfam" id="PF13857">
    <property type="entry name" value="Ank_5"/>
    <property type="match status" value="2"/>
</dbReference>
<feature type="repeat" description="ANK" evidence="3">
    <location>
        <begin position="1256"/>
        <end position="1292"/>
    </location>
</feature>
<gene>
    <name evidence="5" type="ORF">TBRA_LOCUS2068</name>
</gene>
<organism evidence="5 6">
    <name type="scientific">Trichogramma brassicae</name>
    <dbReference type="NCBI Taxonomy" id="86971"/>
    <lineage>
        <taxon>Eukaryota</taxon>
        <taxon>Metazoa</taxon>
        <taxon>Ecdysozoa</taxon>
        <taxon>Arthropoda</taxon>
        <taxon>Hexapoda</taxon>
        <taxon>Insecta</taxon>
        <taxon>Pterygota</taxon>
        <taxon>Neoptera</taxon>
        <taxon>Endopterygota</taxon>
        <taxon>Hymenoptera</taxon>
        <taxon>Apocrita</taxon>
        <taxon>Proctotrupomorpha</taxon>
        <taxon>Chalcidoidea</taxon>
        <taxon>Trichogrammatidae</taxon>
        <taxon>Trichogramma</taxon>
    </lineage>
</organism>
<dbReference type="Proteomes" id="UP000479190">
    <property type="component" value="Unassembled WGS sequence"/>
</dbReference>
<evidence type="ECO:0000256" key="2">
    <source>
        <dbReference type="ARBA" id="ARBA00023043"/>
    </source>
</evidence>
<dbReference type="PROSITE" id="PS50297">
    <property type="entry name" value="ANK_REP_REGION"/>
    <property type="match status" value="16"/>
</dbReference>
<dbReference type="OrthoDB" id="6158027at2759"/>
<feature type="repeat" description="ANK" evidence="3">
    <location>
        <begin position="493"/>
        <end position="526"/>
    </location>
</feature>
<dbReference type="InterPro" id="IPR002110">
    <property type="entry name" value="Ankyrin_rpt"/>
</dbReference>
<reference evidence="5 6" key="1">
    <citation type="submission" date="2020-02" db="EMBL/GenBank/DDBJ databases">
        <authorList>
            <person name="Ferguson B K."/>
        </authorList>
    </citation>
    <scope>NUCLEOTIDE SEQUENCE [LARGE SCALE GENOMIC DNA]</scope>
</reference>
<feature type="repeat" description="ANK" evidence="3">
    <location>
        <begin position="603"/>
        <end position="635"/>
    </location>
</feature>
<proteinExistence type="predicted"/>
<feature type="region of interest" description="Disordered" evidence="4">
    <location>
        <begin position="1064"/>
        <end position="1083"/>
    </location>
</feature>
<sequence>MEATSTSVRPLYDRLNQRTNPLPPGGVKFISTEKLVSHNTSDFWSPRLLEWLATISLCCIVKSAIPHTKAHRCCCTSTTTANLKPKQFYLRCANYIQFRCFGTARVNRENRDELIEIDPHAPSCPLNPDAIEDARFKEALRHAVETDRRPLREIYDTIALLFPCFLCFRSVNHPHKTHQNVKKLFVYEAFHTKCPSASPHGAIKRNHSISISHWPIRLCERLRDTYIISSVHLDRKCELRDDDEGNENSEKYTECTCRKMAQEEDDEQYCSIKLKQLRDQLVQIDRDHTNDERAAFLRDQIYPLIENWHGRLPELGDVFQPDEIKWLLSKDARFTGHGSIKCPIVDFAIRTGYKDVPHAWPERVPLLFRRRSTAVHFLVWDHREHLESCETCRRGDPNRNNVVSVLSRLLDIYDRSNYVDSAGLTHFHVACEYGLVDVVDKYLERIDPFELLDRLVPQTGDSALHLALLHDQRRVAELLLRRAGANPTWTNNEGKTSLHIACRNNYDDDFLRLLFESCAEKDWQLRVDARDEEGNTPLHYALRYGSKGSIELLLSRGADPNAANGKGKTGLHIVCERPGCVDDLTKMLFEHRSKLLVDAKDQFGETPLHLALRHGHVEFAALLLRNDSCPTIADEEGETPLHIVCRRYRDGESIRMLFEHYKDEKQRLVEAPLDDEGNTTLHLALGQRNIELAKTLLSRAGADPAVANWKGATPLHICCQKKYPIDATERLLFDHPMHGDQRRALKAVNALDAKGKTPLHYALAEDDAAMAELLLRRGADPSLALHVACEKKFTRHLEKALFKSLNKLNARELERRIDNRNKEGKTPLHLALRNDNLEAAEWLLRRGADPSKAAKNGLIPLHVVCKASPADGDLAKVFFKRAGRRIRVDGRDEEGNAPLHLALNRGNKRTVKLLLKRGADPNLANAEGETPLHVVCSERINDAVELAETLIEYGGDRLRIDAVGKLGRTPLHLALNNGNKRLIELLLKAGADLDSPDAEGETGLHMACRKYDDDDDDNDDILKMIFFKSKSSRIDARNRWGDTPLHLALRNNRKRITKWLLRRGADPNAPNERGQTPLHAMTQPRPRDDRLVKMFFRVSRGSELRIDAQDDEGSAPLHLAVRRGHARALELLLRRGADPNVIDARGATPLHRVCEDRHELAELFFALCDLAREPAQINVRDNEGNAPLHLALRKASRETMELLLRRGADPNLANAQGETPLLQIVRENREVDLIETLLEFSDDEYRPVRMNDRDREGNSPLHLALLRDDCNKWRKVVELLLRGGADPNLTNEEGQTPLHFLCKRHRHYHDLLKIMFDRYDGPVRVNARDGRGNTALHMAAAAASTDSSSRDLIEFLLGKGADPSIANAEGSTPLHIVCRGYRDVESARMLFEHCDDKKRRPRLVDTRDDEGNTPLHLALQFGGRDSKRLMSLLLARGADPNSANEEGSTPVHLVCKRYRDAELVDTFFGMCDELHRKLRLDVRDKSGDTPLHLALEWANERAAEMLLSRGAEPNLLNEAGETPLHVMSKDRYYEDSMKTFFRICDEKRREVSVNVRDKMGNSPLHLALSCGARSSVEALLRRGADPNMTNAQGLTAVQISLEIVDDDDDSLLELLFEICNDIDQTVKVDVQDKLGRTPLQSAVANLSPRAVNLLLDHGADLSSFVFPTETFGEKFQPDFRRESNNFKFKLAAGALACVEHLESRGYELKRDPARAIVKFFAKHRLFDDSSSSDLKRYWYDERWFAREGKLIAIKPSLSLYAAHQLPAEELPKALTNADCFELVRSKKFRKLFPKKTRIYLVDLFERMARGFFRRWALDAFVELTRGRLSLECCEKIVDGDSLTNQDLRNICVAATLLAKTCVKRSYISNV</sequence>
<evidence type="ECO:0000313" key="5">
    <source>
        <dbReference type="EMBL" id="CAB0030052.1"/>
    </source>
</evidence>
<dbReference type="Pfam" id="PF12796">
    <property type="entry name" value="Ank_2"/>
    <property type="match status" value="8"/>
</dbReference>
<accession>A0A6H5I5C6</accession>
<feature type="repeat" description="ANK" evidence="3">
    <location>
        <begin position="1486"/>
        <end position="1518"/>
    </location>
</feature>
<feature type="repeat" description="ANK" evidence="3">
    <location>
        <begin position="676"/>
        <end position="709"/>
    </location>
</feature>
<dbReference type="EMBL" id="CADCXV010000413">
    <property type="protein sequence ID" value="CAB0030052.1"/>
    <property type="molecule type" value="Genomic_DNA"/>
</dbReference>
<feature type="repeat" description="ANK" evidence="3">
    <location>
        <begin position="1410"/>
        <end position="1445"/>
    </location>
</feature>
<feature type="repeat" description="ANK" evidence="3">
    <location>
        <begin position="927"/>
        <end position="962"/>
    </location>
</feature>
<feature type="repeat" description="ANK" evidence="3">
    <location>
        <begin position="1559"/>
        <end position="1591"/>
    </location>
</feature>
<dbReference type="PANTHER" id="PTHR24178:SF41">
    <property type="entry name" value="ANKYRIN-2 ISOFORM X1"/>
    <property type="match status" value="1"/>
</dbReference>
<dbReference type="PROSITE" id="PS50088">
    <property type="entry name" value="ANK_REPEAT"/>
    <property type="match status" value="18"/>
</dbReference>
<dbReference type="SUPFAM" id="SSF48403">
    <property type="entry name" value="Ankyrin repeat"/>
    <property type="match status" value="5"/>
</dbReference>
<keyword evidence="6" id="KW-1185">Reference proteome</keyword>
<dbReference type="Pfam" id="PF00023">
    <property type="entry name" value="Ank"/>
    <property type="match status" value="2"/>
</dbReference>
<feature type="repeat" description="ANK" evidence="3">
    <location>
        <begin position="1331"/>
        <end position="1368"/>
    </location>
</feature>
<evidence type="ECO:0000256" key="3">
    <source>
        <dbReference type="PROSITE-ProRule" id="PRU00023"/>
    </source>
</evidence>
<protein>
    <submittedName>
        <fullName evidence="5">Uncharacterized protein</fullName>
    </submittedName>
</protein>
<evidence type="ECO:0000313" key="6">
    <source>
        <dbReference type="Proteomes" id="UP000479190"/>
    </source>
</evidence>
<feature type="repeat" description="ANK" evidence="3">
    <location>
        <begin position="754"/>
        <end position="786"/>
    </location>
</feature>
<feature type="repeat" description="ANK" evidence="3">
    <location>
        <begin position="823"/>
        <end position="855"/>
    </location>
</feature>
<feature type="repeat" description="ANK" evidence="3">
    <location>
        <begin position="533"/>
        <end position="565"/>
    </location>
</feature>
<name>A0A6H5I5C6_9HYME</name>
<feature type="repeat" description="ANK" evidence="3">
    <location>
        <begin position="1183"/>
        <end position="1215"/>
    </location>
</feature>
<feature type="repeat" description="ANK" evidence="3">
    <location>
        <begin position="966"/>
        <end position="998"/>
    </location>
</feature>
<keyword evidence="1" id="KW-0677">Repeat</keyword>
<dbReference type="SMART" id="SM00248">
    <property type="entry name" value="ANK"/>
    <property type="match status" value="31"/>
</dbReference>
<feature type="repeat" description="ANK" evidence="3">
    <location>
        <begin position="1040"/>
        <end position="1072"/>
    </location>
</feature>
<keyword evidence="2 3" id="KW-0040">ANK repeat</keyword>
<dbReference type="PRINTS" id="PR01415">
    <property type="entry name" value="ANKYRIN"/>
</dbReference>
<dbReference type="Gene3D" id="1.25.40.20">
    <property type="entry name" value="Ankyrin repeat-containing domain"/>
    <property type="match status" value="9"/>
</dbReference>
<dbReference type="InterPro" id="IPR036770">
    <property type="entry name" value="Ankyrin_rpt-contain_sf"/>
</dbReference>